<dbReference type="EMBL" id="CAVMBE010000002">
    <property type="protein sequence ID" value="CAK3778709.1"/>
    <property type="molecule type" value="Genomic_DNA"/>
</dbReference>
<organism evidence="3 4">
    <name type="scientific">Lecanosticta acicola</name>
    <dbReference type="NCBI Taxonomy" id="111012"/>
    <lineage>
        <taxon>Eukaryota</taxon>
        <taxon>Fungi</taxon>
        <taxon>Dikarya</taxon>
        <taxon>Ascomycota</taxon>
        <taxon>Pezizomycotina</taxon>
        <taxon>Dothideomycetes</taxon>
        <taxon>Dothideomycetidae</taxon>
        <taxon>Mycosphaerellales</taxon>
        <taxon>Mycosphaerellaceae</taxon>
        <taxon>Lecanosticta</taxon>
    </lineage>
</organism>
<evidence type="ECO:0000313" key="3">
    <source>
        <dbReference type="EMBL" id="CAK3778709.1"/>
    </source>
</evidence>
<proteinExistence type="predicted"/>
<accession>A0AAI8YRK0</accession>
<feature type="domain" description="Piwi" evidence="2">
    <location>
        <begin position="486"/>
        <end position="801"/>
    </location>
</feature>
<gene>
    <name evidence="3" type="ORF">LECACI_7A000537</name>
</gene>
<dbReference type="Proteomes" id="UP001296104">
    <property type="component" value="Unassembled WGS sequence"/>
</dbReference>
<evidence type="ECO:0000256" key="1">
    <source>
        <dbReference type="SAM" id="MobiDB-lite"/>
    </source>
</evidence>
<feature type="compositionally biased region" description="Polar residues" evidence="1">
    <location>
        <begin position="1"/>
        <end position="21"/>
    </location>
</feature>
<dbReference type="InterPro" id="IPR003165">
    <property type="entry name" value="Piwi"/>
</dbReference>
<name>A0AAI8YRK0_9PEZI</name>
<protein>
    <submittedName>
        <fullName evidence="3">Argonaute 7</fullName>
    </submittedName>
</protein>
<keyword evidence="4" id="KW-1185">Reference proteome</keyword>
<dbReference type="SUPFAM" id="SSF53098">
    <property type="entry name" value="Ribonuclease H-like"/>
    <property type="match status" value="1"/>
</dbReference>
<reference evidence="3" key="1">
    <citation type="submission" date="2023-11" db="EMBL/GenBank/DDBJ databases">
        <authorList>
            <person name="Alioto T."/>
            <person name="Alioto T."/>
            <person name="Gomez Garrido J."/>
        </authorList>
    </citation>
    <scope>NUCLEOTIDE SEQUENCE</scope>
</reference>
<dbReference type="Gene3D" id="2.170.260.10">
    <property type="entry name" value="paz domain"/>
    <property type="match status" value="1"/>
</dbReference>
<dbReference type="Pfam" id="PF02171">
    <property type="entry name" value="Piwi"/>
    <property type="match status" value="1"/>
</dbReference>
<dbReference type="PANTHER" id="PTHR22891">
    <property type="entry name" value="EUKARYOTIC TRANSLATION INITIATION FACTOR 2C"/>
    <property type="match status" value="1"/>
</dbReference>
<evidence type="ECO:0000259" key="2">
    <source>
        <dbReference type="PROSITE" id="PS50822"/>
    </source>
</evidence>
<dbReference type="Gene3D" id="3.30.420.10">
    <property type="entry name" value="Ribonuclease H-like superfamily/Ribonuclease H"/>
    <property type="match status" value="1"/>
</dbReference>
<sequence length="878" mass="97169">MSRNKSSSANPHAPGSSQSKAPTAASAKVGAPGKNNDEYSNSSTPHSPPTVMSDKTTTAASPSSAMASLSLDSRQKSSNSQNKSLDLVPADEVYESEEEVPQLSFFDEKYATCSSLGEAGNGVQVRVNRLLITPRGILDNLLVTAGPLRYVVNPNLLLPVRGDRHTNKRLAQFQFANQTAANTLLNAAAILKEVRILNRADLADYINGRTAGNFNYGHFTQALNIMVRHFAAQNTIRVGKNRIFDTNPGGNLPSGLKWHYGFANSVRPGRLKRIGGFGESARLQTFNQGGRTVTVQHHFDTNVLQRPLQFPELPVVNVGSRLQPTWIPMELPWVEPGQYHRGKVPDEDMRVPQGLPQFARMAPPLRNVRHIQEHGGQLLQLTNLEQHNILKVAPTMTLVNGRVLQLPHLQCSQALNGTGSEPLQHLVVLVVGQQNAALAPSDLLRFEQELKRLRMNCRPGTSTVRYANTASDTQLDAAYGQSTAKTVLVVMDGQPNTYAAIKRWGDIHAGINRICSRRVNVAKMGNDLGFQANLALKFNAKLGGKNFILADTFLKLHLHAGDRMTMMVGADVVHPGGASVEYCPSIAAVVASTNGECFNFPGSVRPQAGRKEDITDMYDMMLERLTHWYHNKANKKTLPDRILFYRDGVSENQFATVKQNELAAIERASKEAGRVFGKPDYKPLNTAVVCTKRHQTRFFPATDDKTVFENRNGHFDRNENFKPGLVVDDPRVRLPNHFDFFLQSHMPLQGTGRPCHYFVLENQMNLSPDDLQRITYGLSWIYATSLTPVSLVTPAYYADKLCQRARCWLLHYFVGRHPNRDQAVNFVAGTSGLQNPNMTDDQKRTAVANRLATGGSPDWPRNAINPCNPAVQGTMFYV</sequence>
<feature type="region of interest" description="Disordered" evidence="1">
    <location>
        <begin position="1"/>
        <end position="93"/>
    </location>
</feature>
<feature type="compositionally biased region" description="Low complexity" evidence="1">
    <location>
        <begin position="53"/>
        <end position="87"/>
    </location>
</feature>
<dbReference type="InterPro" id="IPR012337">
    <property type="entry name" value="RNaseH-like_sf"/>
</dbReference>
<dbReference type="Gene3D" id="3.40.50.2300">
    <property type="match status" value="1"/>
</dbReference>
<dbReference type="SMART" id="SM00950">
    <property type="entry name" value="Piwi"/>
    <property type="match status" value="1"/>
</dbReference>
<comment type="caution">
    <text evidence="3">The sequence shown here is derived from an EMBL/GenBank/DDBJ whole genome shotgun (WGS) entry which is preliminary data.</text>
</comment>
<dbReference type="InterPro" id="IPR036397">
    <property type="entry name" value="RNaseH_sf"/>
</dbReference>
<dbReference type="GO" id="GO:0003676">
    <property type="term" value="F:nucleic acid binding"/>
    <property type="evidence" value="ECO:0007669"/>
    <property type="project" value="InterPro"/>
</dbReference>
<dbReference type="PROSITE" id="PS50822">
    <property type="entry name" value="PIWI"/>
    <property type="match status" value="1"/>
</dbReference>
<evidence type="ECO:0000313" key="4">
    <source>
        <dbReference type="Proteomes" id="UP001296104"/>
    </source>
</evidence>
<dbReference type="AlphaFoldDB" id="A0AAI8YRK0"/>
<dbReference type="SUPFAM" id="SSF101690">
    <property type="entry name" value="PAZ domain"/>
    <property type="match status" value="1"/>
</dbReference>
<dbReference type="InterPro" id="IPR036085">
    <property type="entry name" value="PAZ_dom_sf"/>
</dbReference>